<keyword evidence="4" id="KW-0464">Manganese</keyword>
<dbReference type="Gene3D" id="3.40.630.10">
    <property type="entry name" value="Zn peptidases"/>
    <property type="match status" value="1"/>
</dbReference>
<keyword evidence="7" id="KW-1185">Reference proteome</keyword>
<organism evidence="6 7">
    <name type="scientific">Lophiotrema nucula</name>
    <dbReference type="NCBI Taxonomy" id="690887"/>
    <lineage>
        <taxon>Eukaryota</taxon>
        <taxon>Fungi</taxon>
        <taxon>Dikarya</taxon>
        <taxon>Ascomycota</taxon>
        <taxon>Pezizomycotina</taxon>
        <taxon>Dothideomycetes</taxon>
        <taxon>Pleosporomycetidae</taxon>
        <taxon>Pleosporales</taxon>
        <taxon>Lophiotremataceae</taxon>
        <taxon>Lophiotrema</taxon>
    </lineage>
</organism>
<dbReference type="FunFam" id="3.30.70.360:FF:000001">
    <property type="entry name" value="N-acetyldiaminopimelate deacetylase"/>
    <property type="match status" value="1"/>
</dbReference>
<evidence type="ECO:0000313" key="6">
    <source>
        <dbReference type="EMBL" id="KAF2107223.1"/>
    </source>
</evidence>
<dbReference type="Pfam" id="PF07687">
    <property type="entry name" value="M20_dimer"/>
    <property type="match status" value="1"/>
</dbReference>
<dbReference type="Gene3D" id="3.30.70.360">
    <property type="match status" value="1"/>
</dbReference>
<accession>A0A6A5YJR3</accession>
<proteinExistence type="inferred from homology"/>
<protein>
    <recommendedName>
        <fullName evidence="5">Peptidase M20 dimerisation domain-containing protein</fullName>
    </recommendedName>
</protein>
<feature type="binding site" evidence="4">
    <location>
        <position position="153"/>
    </location>
    <ligand>
        <name>Mn(2+)</name>
        <dbReference type="ChEBI" id="CHEBI:29035"/>
        <label>2</label>
    </ligand>
</feature>
<gene>
    <name evidence="6" type="ORF">BDV96DRAFT_589934</name>
</gene>
<dbReference type="OrthoDB" id="6119954at2759"/>
<sequence length="431" mass="47647">MDSTFSALRSIIKDHLPDLKRYEDIYKDLHAHPELGTLEKRTSSIATKHLREIGYEVTKDIGGHGVTGVFENGAGPTVMLRADMDALPIREQTGLVYASTLETVDTDGEKKPVMHACGHDSHVSTMMATAELLCKSKEHWTGTLIILFQPDEEHCKGAQAMIDDGLYNKIPKPNIVLGQHLTNAKAGTVLLRKGVFLASADTFKVTVFGRGAHGAQPQESIDPIVIASSIVMRLQTVVAREIGPEDVATVTCASFEGGSWKAPNIIPDQVVLTLNIRTFDSTVRGKVLHAVKRIIKHEALASGAPREPTIQELNSYPLTYNDPDSVQKLHNTFEEYFREDCWVAERETASEDFTNFATHINVPSIFWNFGGVNEEIWEKYEQDRKEGKKVRLPGAHQADYAPVLQPTLKTGIEAMSLAALTFMGKSEKKSL</sequence>
<reference evidence="6" key="1">
    <citation type="journal article" date="2020" name="Stud. Mycol.">
        <title>101 Dothideomycetes genomes: a test case for predicting lifestyles and emergence of pathogens.</title>
        <authorList>
            <person name="Haridas S."/>
            <person name="Albert R."/>
            <person name="Binder M."/>
            <person name="Bloem J."/>
            <person name="Labutti K."/>
            <person name="Salamov A."/>
            <person name="Andreopoulos B."/>
            <person name="Baker S."/>
            <person name="Barry K."/>
            <person name="Bills G."/>
            <person name="Bluhm B."/>
            <person name="Cannon C."/>
            <person name="Castanera R."/>
            <person name="Culley D."/>
            <person name="Daum C."/>
            <person name="Ezra D."/>
            <person name="Gonzalez J."/>
            <person name="Henrissat B."/>
            <person name="Kuo A."/>
            <person name="Liang C."/>
            <person name="Lipzen A."/>
            <person name="Lutzoni F."/>
            <person name="Magnuson J."/>
            <person name="Mondo S."/>
            <person name="Nolan M."/>
            <person name="Ohm R."/>
            <person name="Pangilinan J."/>
            <person name="Park H.-J."/>
            <person name="Ramirez L."/>
            <person name="Alfaro M."/>
            <person name="Sun H."/>
            <person name="Tritt A."/>
            <person name="Yoshinaga Y."/>
            <person name="Zwiers L.-H."/>
            <person name="Turgeon B."/>
            <person name="Goodwin S."/>
            <person name="Spatafora J."/>
            <person name="Crous P."/>
            <person name="Grigoriev I."/>
        </authorList>
    </citation>
    <scope>NUCLEOTIDE SEQUENCE</scope>
    <source>
        <strain evidence="6">CBS 627.86</strain>
    </source>
</reference>
<dbReference type="SUPFAM" id="SSF55031">
    <property type="entry name" value="Bacterial exopeptidase dimerisation domain"/>
    <property type="match status" value="1"/>
</dbReference>
<dbReference type="InterPro" id="IPR011650">
    <property type="entry name" value="Peptidase_M20_dimer"/>
</dbReference>
<dbReference type="Proteomes" id="UP000799770">
    <property type="component" value="Unassembled WGS sequence"/>
</dbReference>
<dbReference type="InterPro" id="IPR036264">
    <property type="entry name" value="Bact_exopeptidase_dim_dom"/>
</dbReference>
<feature type="domain" description="Peptidase M20 dimerisation" evidence="5">
    <location>
        <begin position="201"/>
        <end position="299"/>
    </location>
</feature>
<dbReference type="NCBIfam" id="TIGR01891">
    <property type="entry name" value="amidohydrolases"/>
    <property type="match status" value="1"/>
</dbReference>
<dbReference type="Pfam" id="PF01546">
    <property type="entry name" value="Peptidase_M20"/>
    <property type="match status" value="1"/>
</dbReference>
<dbReference type="PIRSF" id="PIRSF005962">
    <property type="entry name" value="Pept_M20D_amidohydro"/>
    <property type="match status" value="1"/>
</dbReference>
<comment type="similarity">
    <text evidence="2">Belongs to the peptidase M20A family.</text>
</comment>
<feature type="binding site" evidence="4">
    <location>
        <position position="180"/>
    </location>
    <ligand>
        <name>Mn(2+)</name>
        <dbReference type="ChEBI" id="CHEBI:29035"/>
        <label>2</label>
    </ligand>
</feature>
<comment type="similarity">
    <text evidence="1">Belongs to the peptidase M20 family.</text>
</comment>
<dbReference type="GO" id="GO:0016787">
    <property type="term" value="F:hydrolase activity"/>
    <property type="evidence" value="ECO:0007669"/>
    <property type="project" value="UniProtKB-KW"/>
</dbReference>
<evidence type="ECO:0000256" key="4">
    <source>
        <dbReference type="PIRSR" id="PIRSR005962-1"/>
    </source>
</evidence>
<dbReference type="EMBL" id="ML977356">
    <property type="protein sequence ID" value="KAF2107223.1"/>
    <property type="molecule type" value="Genomic_DNA"/>
</dbReference>
<feature type="binding site" evidence="4">
    <location>
        <position position="119"/>
    </location>
    <ligand>
        <name>Mn(2+)</name>
        <dbReference type="ChEBI" id="CHEBI:29035"/>
        <label>2</label>
    </ligand>
</feature>
<evidence type="ECO:0000259" key="5">
    <source>
        <dbReference type="Pfam" id="PF07687"/>
    </source>
</evidence>
<evidence type="ECO:0000256" key="1">
    <source>
        <dbReference type="ARBA" id="ARBA00006153"/>
    </source>
</evidence>
<dbReference type="GO" id="GO:0046872">
    <property type="term" value="F:metal ion binding"/>
    <property type="evidence" value="ECO:0007669"/>
    <property type="project" value="UniProtKB-KW"/>
</dbReference>
<dbReference type="PANTHER" id="PTHR11014:SF63">
    <property type="entry name" value="METALLOPEPTIDASE, PUTATIVE (AFU_ORTHOLOGUE AFUA_6G09600)-RELATED"/>
    <property type="match status" value="1"/>
</dbReference>
<keyword evidence="3" id="KW-0378">Hydrolase</keyword>
<comment type="cofactor">
    <cofactor evidence="4">
        <name>Mn(2+)</name>
        <dbReference type="ChEBI" id="CHEBI:29035"/>
    </cofactor>
    <text evidence="4">The Mn(2+) ion enhances activity.</text>
</comment>
<dbReference type="PANTHER" id="PTHR11014">
    <property type="entry name" value="PEPTIDASE M20 FAMILY MEMBER"/>
    <property type="match status" value="1"/>
</dbReference>
<evidence type="ECO:0000256" key="3">
    <source>
        <dbReference type="ARBA" id="ARBA00022801"/>
    </source>
</evidence>
<evidence type="ECO:0000313" key="7">
    <source>
        <dbReference type="Proteomes" id="UP000799770"/>
    </source>
</evidence>
<name>A0A6A5YJR3_9PLEO</name>
<dbReference type="InterPro" id="IPR002933">
    <property type="entry name" value="Peptidase_M20"/>
</dbReference>
<keyword evidence="4" id="KW-0479">Metal-binding</keyword>
<evidence type="ECO:0000256" key="2">
    <source>
        <dbReference type="ARBA" id="ARBA00006247"/>
    </source>
</evidence>
<dbReference type="AlphaFoldDB" id="A0A6A5YJR3"/>
<feature type="binding site" evidence="4">
    <location>
        <position position="117"/>
    </location>
    <ligand>
        <name>Mn(2+)</name>
        <dbReference type="ChEBI" id="CHEBI:29035"/>
        <label>2</label>
    </ligand>
</feature>
<dbReference type="InterPro" id="IPR017439">
    <property type="entry name" value="Amidohydrolase"/>
</dbReference>
<dbReference type="SUPFAM" id="SSF53187">
    <property type="entry name" value="Zn-dependent exopeptidases"/>
    <property type="match status" value="1"/>
</dbReference>